<dbReference type="Proteomes" id="UP000598297">
    <property type="component" value="Unassembled WGS sequence"/>
</dbReference>
<keyword evidence="3" id="KW-1185">Reference proteome</keyword>
<proteinExistence type="predicted"/>
<evidence type="ECO:0000313" key="2">
    <source>
        <dbReference type="EMBL" id="NBE54796.1"/>
    </source>
</evidence>
<evidence type="ECO:0000256" key="1">
    <source>
        <dbReference type="SAM" id="SignalP"/>
    </source>
</evidence>
<sequence length="85" mass="8534">MIEAKRILAVVALAAGATGLAAPMAAAAEGPTPVSVNGTLDNLAMSSVGPEHRDEVPTVSGQLGKLNELRQLTDQAAPVTGLLMS</sequence>
<gene>
    <name evidence="2" type="ORF">GUY60_25890</name>
</gene>
<protein>
    <recommendedName>
        <fullName evidence="4">Secreted protein</fullName>
    </recommendedName>
</protein>
<accession>A0A964UUM9</accession>
<organism evidence="2 3">
    <name type="scientific">Streptomyces boluensis</name>
    <dbReference type="NCBI Taxonomy" id="1775135"/>
    <lineage>
        <taxon>Bacteria</taxon>
        <taxon>Bacillati</taxon>
        <taxon>Actinomycetota</taxon>
        <taxon>Actinomycetes</taxon>
        <taxon>Kitasatosporales</taxon>
        <taxon>Streptomycetaceae</taxon>
        <taxon>Streptomyces</taxon>
    </lineage>
</organism>
<dbReference type="AlphaFoldDB" id="A0A964UUM9"/>
<keyword evidence="1" id="KW-0732">Signal</keyword>
<name>A0A964UUM9_9ACTN</name>
<feature type="signal peptide" evidence="1">
    <location>
        <begin position="1"/>
        <end position="27"/>
    </location>
</feature>
<comment type="caution">
    <text evidence="2">The sequence shown here is derived from an EMBL/GenBank/DDBJ whole genome shotgun (WGS) entry which is preliminary data.</text>
</comment>
<feature type="chain" id="PRO_5037582313" description="Secreted protein" evidence="1">
    <location>
        <begin position="28"/>
        <end position="85"/>
    </location>
</feature>
<evidence type="ECO:0008006" key="4">
    <source>
        <dbReference type="Google" id="ProtNLM"/>
    </source>
</evidence>
<dbReference type="OrthoDB" id="4303023at2"/>
<dbReference type="EMBL" id="JAAAHS010000251">
    <property type="protein sequence ID" value="NBE54796.1"/>
    <property type="molecule type" value="Genomic_DNA"/>
</dbReference>
<reference evidence="2" key="1">
    <citation type="submission" date="2020-01" db="EMBL/GenBank/DDBJ databases">
        <title>Whole-genome analyses of novel actinobacteria.</title>
        <authorList>
            <person name="Sahin N."/>
        </authorList>
    </citation>
    <scope>NUCLEOTIDE SEQUENCE</scope>
    <source>
        <strain evidence="2">YC537</strain>
    </source>
</reference>
<evidence type="ECO:0000313" key="3">
    <source>
        <dbReference type="Proteomes" id="UP000598297"/>
    </source>
</evidence>
<dbReference type="RefSeq" id="WP_161701955.1">
    <property type="nucleotide sequence ID" value="NZ_JAAAHS010000251.1"/>
</dbReference>